<evidence type="ECO:0000259" key="1">
    <source>
        <dbReference type="Pfam" id="PF01609"/>
    </source>
</evidence>
<proteinExistence type="predicted"/>
<keyword evidence="3" id="KW-0614">Plasmid</keyword>
<dbReference type="EMBL" id="CP106983">
    <property type="protein sequence ID" value="UYF97208.1"/>
    <property type="molecule type" value="Genomic_DNA"/>
</dbReference>
<geneLocation type="plasmid" evidence="3 4">
    <name>pN2</name>
</geneLocation>
<dbReference type="GO" id="GO:0006313">
    <property type="term" value="P:DNA transposition"/>
    <property type="evidence" value="ECO:0007669"/>
    <property type="project" value="InterPro"/>
</dbReference>
<dbReference type="Pfam" id="PF01609">
    <property type="entry name" value="DDE_Tnp_1"/>
    <property type="match status" value="1"/>
</dbReference>
<name>A0AA46NZ48_9NOCA</name>
<evidence type="ECO:0000313" key="3">
    <source>
        <dbReference type="EMBL" id="UYF97208.1"/>
    </source>
</evidence>
<dbReference type="NCBIfam" id="NF033580">
    <property type="entry name" value="transpos_IS5_3"/>
    <property type="match status" value="1"/>
</dbReference>
<reference evidence="3" key="1">
    <citation type="submission" date="2022-09" db="EMBL/GenBank/DDBJ databases">
        <title>The genome sequence of Rhodococcus aetherivorans N1.</title>
        <authorList>
            <person name="Jiang W."/>
        </authorList>
    </citation>
    <scope>NUCLEOTIDE SEQUENCE</scope>
    <source>
        <strain evidence="3">N1</strain>
        <plasmid evidence="3">pN2</plasmid>
    </source>
</reference>
<dbReference type="Proteomes" id="UP001163947">
    <property type="component" value="Plasmid pN2"/>
</dbReference>
<dbReference type="InterPro" id="IPR002559">
    <property type="entry name" value="Transposase_11"/>
</dbReference>
<dbReference type="GO" id="GO:0004803">
    <property type="term" value="F:transposase activity"/>
    <property type="evidence" value="ECO:0007669"/>
    <property type="project" value="InterPro"/>
</dbReference>
<sequence length="272" mass="30252">MHGVVDALSTRLVPDALWEIVEPLLPRLSPRPQGGGRAALDDRAVFTAVVYVLTSGCAWRHLPPSFGVSVPTAHRRFAAWVKAGVFDELHRQVLDRLGAGGDLDWSAAILDAAHVRAKKGGSLTGPSPVDRGKNGSKIHVLTDADGIPLVTAVTSANTHDSVMLQPMVAAIPAVRSRRGPRRRRPGRLRADKGYDYPVHRRWLRQRGIVPRIARRGVDSSERLGRYRWKIERTLAWLSGYRRLTIRYERHGEHFAGFLQLAAALTCWKKLPK</sequence>
<dbReference type="PANTHER" id="PTHR30007:SF1">
    <property type="entry name" value="BLR1914 PROTEIN"/>
    <property type="match status" value="1"/>
</dbReference>
<dbReference type="InterPro" id="IPR025161">
    <property type="entry name" value="IS402-like_dom"/>
</dbReference>
<feature type="domain" description="Transposase IS4-like" evidence="1">
    <location>
        <begin position="108"/>
        <end position="264"/>
    </location>
</feature>
<organism evidence="3 4">
    <name type="scientific">Rhodococcus aetherivorans</name>
    <dbReference type="NCBI Taxonomy" id="191292"/>
    <lineage>
        <taxon>Bacteria</taxon>
        <taxon>Bacillati</taxon>
        <taxon>Actinomycetota</taxon>
        <taxon>Actinomycetes</taxon>
        <taxon>Mycobacteriales</taxon>
        <taxon>Nocardiaceae</taxon>
        <taxon>Rhodococcus</taxon>
    </lineage>
</organism>
<dbReference type="GO" id="GO:0003677">
    <property type="term" value="F:DNA binding"/>
    <property type="evidence" value="ECO:0007669"/>
    <property type="project" value="InterPro"/>
</dbReference>
<protein>
    <submittedName>
        <fullName evidence="3">IS5 family transposase</fullName>
    </submittedName>
</protein>
<evidence type="ECO:0000259" key="2">
    <source>
        <dbReference type="Pfam" id="PF13340"/>
    </source>
</evidence>
<dbReference type="PANTHER" id="PTHR30007">
    <property type="entry name" value="PHP DOMAIN PROTEIN"/>
    <property type="match status" value="1"/>
</dbReference>
<evidence type="ECO:0000313" key="4">
    <source>
        <dbReference type="Proteomes" id="UP001163947"/>
    </source>
</evidence>
<gene>
    <name evidence="3" type="ORF">OCS65_28400</name>
</gene>
<feature type="domain" description="Insertion element IS402-like" evidence="2">
    <location>
        <begin position="14"/>
        <end position="90"/>
    </location>
</feature>
<dbReference type="Pfam" id="PF13340">
    <property type="entry name" value="DUF4096"/>
    <property type="match status" value="1"/>
</dbReference>
<dbReference type="AlphaFoldDB" id="A0AA46NZ48"/>
<accession>A0AA46NZ48</accession>